<gene>
    <name evidence="1" type="ORF">PZA18_22455</name>
</gene>
<dbReference type="EMBL" id="JARRAF010000053">
    <property type="protein sequence ID" value="MDK2126811.1"/>
    <property type="molecule type" value="Genomic_DNA"/>
</dbReference>
<evidence type="ECO:0000313" key="2">
    <source>
        <dbReference type="Proteomes" id="UP001172778"/>
    </source>
</evidence>
<name>A0ABT7E3C6_9NEIS</name>
<dbReference type="Proteomes" id="UP001172778">
    <property type="component" value="Unassembled WGS sequence"/>
</dbReference>
<sequence length="381" mass="43119">MSNLPRRLILPLATTGCLMLTGLLALLGINAFDEPLDPGTEAWLAPPPKTVAAEQNGYFIELGLAVQTDQPLQVGRAIAADINRLPLPVDIFQNQFDTLARRHGKLWQLADLPKCRDKTADCVNEIYRQADTYRKLIEREKQPLTNYYAMIAMPAYENAGAPKVVRSDMPAVPLAQLARADMALTIREGQADKLQAVVSKMAQDQQYWIRALSHSRLLSDAMVARLQVAASQRFIREIQAHHPAIKPLLAPQLTPSLQQFASHNSQRIMRAIWQGELRFAWYQFQSVYDQPEYVEDASMNKLADWFFLPNATLNQFRRTAEQIVESGRHMDECESGIRWFYNPDGREYNCVGSADKANYSRNIVAAQKQAAEFARWLDTVS</sequence>
<evidence type="ECO:0000313" key="1">
    <source>
        <dbReference type="EMBL" id="MDK2126811.1"/>
    </source>
</evidence>
<comment type="caution">
    <text evidence="1">The sequence shown here is derived from an EMBL/GenBank/DDBJ whole genome shotgun (WGS) entry which is preliminary data.</text>
</comment>
<reference evidence="1" key="1">
    <citation type="submission" date="2023-03" db="EMBL/GenBank/DDBJ databases">
        <title>Chitinimonas shenzhenensis gen. nov., sp. nov., a novel member of family Burkholderiaceae isolated from activated sludge collected in Shen Zhen, China.</title>
        <authorList>
            <person name="Wang X."/>
        </authorList>
    </citation>
    <scope>NUCLEOTIDE SEQUENCE</scope>
    <source>
        <strain evidence="1">DQS-5</strain>
    </source>
</reference>
<dbReference type="RefSeq" id="WP_284103133.1">
    <property type="nucleotide sequence ID" value="NZ_JARRAF010000053.1"/>
</dbReference>
<accession>A0ABT7E3C6</accession>
<keyword evidence="2" id="KW-1185">Reference proteome</keyword>
<protein>
    <submittedName>
        <fullName evidence="1">Uncharacterized protein</fullName>
    </submittedName>
</protein>
<proteinExistence type="predicted"/>
<organism evidence="1 2">
    <name type="scientific">Parachitinimonas caeni</name>
    <dbReference type="NCBI Taxonomy" id="3031301"/>
    <lineage>
        <taxon>Bacteria</taxon>
        <taxon>Pseudomonadati</taxon>
        <taxon>Pseudomonadota</taxon>
        <taxon>Betaproteobacteria</taxon>
        <taxon>Neisseriales</taxon>
        <taxon>Chitinibacteraceae</taxon>
        <taxon>Parachitinimonas</taxon>
    </lineage>
</organism>